<keyword evidence="2" id="KW-1185">Reference proteome</keyword>
<dbReference type="AlphaFoldDB" id="A0A9P6JYB6"/>
<protein>
    <submittedName>
        <fullName evidence="1">Uncharacterized protein</fullName>
    </submittedName>
</protein>
<proteinExistence type="predicted"/>
<name>A0A9P6JYB6_9FUNG</name>
<evidence type="ECO:0000313" key="2">
    <source>
        <dbReference type="Proteomes" id="UP000723463"/>
    </source>
</evidence>
<reference evidence="1" key="1">
    <citation type="journal article" date="2020" name="Fungal Divers.">
        <title>Resolving the Mortierellaceae phylogeny through synthesis of multi-gene phylogenetics and phylogenomics.</title>
        <authorList>
            <person name="Vandepol N."/>
            <person name="Liber J."/>
            <person name="Desiro A."/>
            <person name="Na H."/>
            <person name="Kennedy M."/>
            <person name="Barry K."/>
            <person name="Grigoriev I.V."/>
            <person name="Miller A.N."/>
            <person name="O'Donnell K."/>
            <person name="Stajich J.E."/>
            <person name="Bonito G."/>
        </authorList>
    </citation>
    <scope>NUCLEOTIDE SEQUENCE</scope>
    <source>
        <strain evidence="1">NRRL 2591</strain>
    </source>
</reference>
<comment type="caution">
    <text evidence="1">The sequence shown here is derived from an EMBL/GenBank/DDBJ whole genome shotgun (WGS) entry which is preliminary data.</text>
</comment>
<dbReference type="Proteomes" id="UP000723463">
    <property type="component" value="Unassembled WGS sequence"/>
</dbReference>
<accession>A0A9P6JYB6</accession>
<sequence length="195" mass="22128">MTVRCRYCGRLCPDSGYETTLPVRVHGQGERRYCLQCRQRMFREGVVVEPIPARLEGYQNGYCGIHVIPMLTRSEARTLYSLTNLHLEGIPTEIGYAVWTDGTYNRAFLVNERDVLRVARGVHGLQVGVENVRLITQAATPLPEEDILNRRDAIRTLFLQRRYFARPDLPAIQAFVQGRQGGAEELLAIVNEVAI</sequence>
<gene>
    <name evidence="1" type="ORF">EC957_006937</name>
</gene>
<evidence type="ECO:0000313" key="1">
    <source>
        <dbReference type="EMBL" id="KAF9538289.1"/>
    </source>
</evidence>
<organism evidence="1 2">
    <name type="scientific">Mortierella hygrophila</name>
    <dbReference type="NCBI Taxonomy" id="979708"/>
    <lineage>
        <taxon>Eukaryota</taxon>
        <taxon>Fungi</taxon>
        <taxon>Fungi incertae sedis</taxon>
        <taxon>Mucoromycota</taxon>
        <taxon>Mortierellomycotina</taxon>
        <taxon>Mortierellomycetes</taxon>
        <taxon>Mortierellales</taxon>
        <taxon>Mortierellaceae</taxon>
        <taxon>Mortierella</taxon>
    </lineage>
</organism>
<dbReference type="EMBL" id="JAAAXW010000318">
    <property type="protein sequence ID" value="KAF9538289.1"/>
    <property type="molecule type" value="Genomic_DNA"/>
</dbReference>